<dbReference type="GO" id="GO:0005882">
    <property type="term" value="C:intermediate filament"/>
    <property type="evidence" value="ECO:0007669"/>
    <property type="project" value="TreeGrafter"/>
</dbReference>
<dbReference type="Pfam" id="PF00307">
    <property type="entry name" value="CH"/>
    <property type="match status" value="2"/>
</dbReference>
<name>A0AAF3J9I8_9BILA</name>
<dbReference type="Gene3D" id="1.20.58.60">
    <property type="match status" value="6"/>
</dbReference>
<evidence type="ECO:0008006" key="19">
    <source>
        <dbReference type="Google" id="ProtNLM"/>
    </source>
</evidence>
<accession>A0AAF3J9I8</accession>
<reference evidence="18" key="1">
    <citation type="submission" date="2024-02" db="UniProtKB">
        <authorList>
            <consortium name="WormBaseParasite"/>
        </authorList>
    </citation>
    <scope>IDENTIFICATION</scope>
</reference>
<feature type="coiled-coil region" evidence="12">
    <location>
        <begin position="1637"/>
        <end position="1667"/>
    </location>
</feature>
<dbReference type="InterPro" id="IPR018159">
    <property type="entry name" value="Spectrin/alpha-actinin"/>
</dbReference>
<dbReference type="GO" id="GO:0016020">
    <property type="term" value="C:membrane"/>
    <property type="evidence" value="ECO:0007669"/>
    <property type="project" value="TreeGrafter"/>
</dbReference>
<dbReference type="Proteomes" id="UP000887575">
    <property type="component" value="Unassembled WGS sequence"/>
</dbReference>
<dbReference type="GO" id="GO:0030056">
    <property type="term" value="C:hemidesmosome"/>
    <property type="evidence" value="ECO:0007669"/>
    <property type="project" value="TreeGrafter"/>
</dbReference>
<evidence type="ECO:0000256" key="1">
    <source>
        <dbReference type="ARBA" id="ARBA00004496"/>
    </source>
</evidence>
<evidence type="ECO:0000256" key="6">
    <source>
        <dbReference type="ARBA" id="ARBA00022701"/>
    </source>
</evidence>
<dbReference type="CDD" id="cd00176">
    <property type="entry name" value="SPEC"/>
    <property type="match status" value="1"/>
</dbReference>
<protein>
    <recommendedName>
        <fullName evidence="19">Dystrophin</fullName>
    </recommendedName>
</protein>
<dbReference type="InterPro" id="IPR000246">
    <property type="entry name" value="Peptidase_T2"/>
</dbReference>
<dbReference type="Pfam" id="PF00435">
    <property type="entry name" value="Spectrin"/>
    <property type="match status" value="1"/>
</dbReference>
<feature type="site" description="Cleavage; by autolysis" evidence="10">
    <location>
        <begin position="199"/>
        <end position="200"/>
    </location>
</feature>
<keyword evidence="17" id="KW-1185">Reference proteome</keyword>
<dbReference type="GO" id="GO:0045104">
    <property type="term" value="P:intermediate filament cytoskeleton organization"/>
    <property type="evidence" value="ECO:0007669"/>
    <property type="project" value="InterPro"/>
</dbReference>
<dbReference type="InterPro" id="IPR001589">
    <property type="entry name" value="Actinin_actin-bd_CS"/>
</dbReference>
<keyword evidence="7" id="KW-0677">Repeat</keyword>
<dbReference type="InterPro" id="IPR002017">
    <property type="entry name" value="Spectrin_repeat"/>
</dbReference>
<keyword evidence="5" id="KW-0597">Phosphoprotein</keyword>
<feature type="active site" description="Nucleophile" evidence="9">
    <location>
        <position position="200"/>
    </location>
</feature>
<dbReference type="InterPro" id="IPR029055">
    <property type="entry name" value="Ntn_hydrolases_N"/>
</dbReference>
<evidence type="ECO:0000256" key="8">
    <source>
        <dbReference type="ARBA" id="ARBA00023203"/>
    </source>
</evidence>
<dbReference type="GO" id="GO:0005874">
    <property type="term" value="C:microtubule"/>
    <property type="evidence" value="ECO:0007669"/>
    <property type="project" value="UniProtKB-KW"/>
</dbReference>
<sequence>MLIFDILLFIGVVKAQIVVTTWGADGFQEATFNAFEAYRNGNSRMASLVEGLSTCERLQCDTTVGYGGSPDENGETTLDALLIDGPGHKMSGVAQLRRVKDAARVAWAVMNYTEHTMLVGEQATQFALRMGFSETDLTTNASLEMLQKWKNNNCQPNFWTNVFPNPKQTCGPYHRNEIFKTNSKSEIVTNRVIDRYNHDTIGMVIIDESGEISAGTSTNGASHKKFVHHIAIEREPPKTPLRTASSQSLHSTVLKQQHRQHTHVRDHQNDVFSTVKTARLPEEFSTTAIYQKGNLLDEKGLTKGRGVLVSSFRSHHSSASTNATKTSYEEEERYRCEHLLTRANGGPPLKESDFHGDTPVVHYHYVAGSLECFHSISRSNSKKRRNERHGDSGRKRTKDKGEMERWIESQHSQQVTTHRKPPPIPVFDEKPQISTIGTEKSTKSTEDGDLYEELDSMSWRDYPGTPQPNNSQSIQRTAITSVTPSFTSPSPFHLSTPPSIPQRSSSLFSGNGLTHFSSSRVSIQEREERRRFLHSPTSPLRAYDDIRQMSGGIDAQQRLSSYSLHSIADERDSIQKKTFTKWVNKHLQKSSRSVTDLFEDLRDGINLIILLEALTGDRFNRERGVTQFHRMQNVQCCLDYLKQKNIKLVNIRAEDIVDGNGKLTLGLIWTIILNFQVSQVQRLHQQKHANGNGDSLKAYELVHGNASFTATSAREALLNWAQEATDGYPQVRVSNFSSSWRDGLAFNAILHRYRPNLIKWSQVTAPGVSNLDRLENAFEMAEREFGVTRLIDPEDMDTTNIDEKSVITYLSTLHIALPPLPEQSKSNTGDLLSRLKRGCEIVNEKLDIILQTIEEIETKLERMPSVEVERRIATTLNELEALLQPIEILGKDVDELESLEHPDSPVFRKLVNALEQRRRAYIDRLRNRISNRLAIVNENIRKESHRLETIRTNSFQRVEEAIRWVREKSRKIHEIAFIDDLELLEKSFEAHKVDNRDTQDYRQQVDQCISRQSEVPDDDTKEYCSLLRTLESEYQQLRDFSAGRMLDLDSLIAFVRAAQIELLWISEREEIEVTRTWGEPEKLDLPVLQNHCKKLRHEMELRDKQFTDIHNRGAALLNQGHPAVGVIEYYLRRMRSQWEWLSALAQCLDVHTKDASDHMAVVEDLQLAEQWIEGQLAWLSRKFSATNYGAEDGEKDLTELENIKEVLAKHNETVRLLAEKVRTLSPLWQRNDSVTSPIPVTALVDFVEKNVSIKEGDQVFLTNSVDPIQWKIRDVSHREGFVPSVVFRLPPPDQRLNAQLVRFIQKFQKLSQLWTDKHRHVRFHLVANTMRWIQNWNVDDFMDFADEKRAKILGALDEDIGKLVGELEQRSQKTPEPDFSEQFDQQMTTILRKLDDSWRVLTDRIGRPVERSLAEHDQTLEEHKHFEESLHSLDSDVSTVKGLYSQISDPTAAQRLNLEKLKDLWENLWDLARMYVERLKVQEAVMNGTNQLTETAKKHEIALCSHDDLSSDLQKMAKIRENLVATKMTLGQEQWLLDSLNAQVAALRQHVIRTRQHIPTHPDVDHVEDEAQQLNVRWENICVQVNTSFRIENAWKRWRKTMQTMGFVRGELLNEMTWLEKVEKTIDQLRRPEELRSNELQQQLDILAQEYSQLQERTAAIEALNREGGKYIREAKQHDLRIDQYTDGVIRVHGSGIRDLFTRAIPQPMNGAQTVASELEILNKRFAQLSSMILEKQNRVQIMEEALKECLERQKDLDSAIAGLGNLEQTIYPTKLNLQLNQERPEDAANEVQSVKASLDEWASRVREQLEMADRLCAEQVDQLPPDQYAILKQKRDELANVYENTVRNVEMVYERLHAITQLLIEFSTHSSSMQSADNWLRQLENQLNDLFGKKGVPVEERLRIADEMNRRVADEQSQLDDADQAAMKLLGILEGTPAYDEVKERHQKEHNERRKRHSLVLDQLQRVVNEATTEQAIGEGVKDAVKGLGEWADQWEDKMSQQHPIPLKQDLLSTLKKEEQLEHSEADARRALADQLENEVRKLSTTNPSLVEKRVDAVAQAVEDKAQKAAELSELDKKFSKLKEEFGSWLNDLDETVSSLSPLSSTSDGLKEQQKSAHKELERLSIAIAELETIPGSRSSSIPRNVFDLRSRYDQLGSQIDGRAQKINEQQKQAHQFEDKAAAVQQWIKEQRESWRMSSRWISQLME</sequence>
<evidence type="ECO:0000256" key="3">
    <source>
        <dbReference type="ARBA" id="ARBA00022443"/>
    </source>
</evidence>
<evidence type="ECO:0000256" key="12">
    <source>
        <dbReference type="SAM" id="Coils"/>
    </source>
</evidence>
<dbReference type="PROSITE" id="PS50002">
    <property type="entry name" value="SH3"/>
    <property type="match status" value="1"/>
</dbReference>
<dbReference type="PROSITE" id="PS50021">
    <property type="entry name" value="CH"/>
    <property type="match status" value="2"/>
</dbReference>
<evidence type="ECO:0000256" key="13">
    <source>
        <dbReference type="SAM" id="MobiDB-lite"/>
    </source>
</evidence>
<dbReference type="Gene3D" id="1.10.418.10">
    <property type="entry name" value="Calponin-like domain"/>
    <property type="match status" value="2"/>
</dbReference>
<feature type="chain" id="PRO_5041904809" description="Dystrophin" evidence="14">
    <location>
        <begin position="16"/>
        <end position="2208"/>
    </location>
</feature>
<dbReference type="CDD" id="cd21188">
    <property type="entry name" value="CH_PLEC-like_rpt1"/>
    <property type="match status" value="1"/>
</dbReference>
<dbReference type="CDD" id="cd04513">
    <property type="entry name" value="Glycosylasparaginase"/>
    <property type="match status" value="1"/>
</dbReference>
<dbReference type="SUPFAM" id="SSF47576">
    <property type="entry name" value="Calponin-homology domain, CH-domain"/>
    <property type="match status" value="1"/>
</dbReference>
<evidence type="ECO:0000256" key="4">
    <source>
        <dbReference type="ARBA" id="ARBA00022490"/>
    </source>
</evidence>
<dbReference type="PANTHER" id="PTHR23169">
    <property type="entry name" value="ENVOPLAKIN"/>
    <property type="match status" value="1"/>
</dbReference>
<evidence type="ECO:0000259" key="16">
    <source>
        <dbReference type="PROSITE" id="PS50021"/>
    </source>
</evidence>
<keyword evidence="14" id="KW-0732">Signal</keyword>
<keyword evidence="3 11" id="KW-0728">SH3 domain</keyword>
<dbReference type="GO" id="GO:0042060">
    <property type="term" value="P:wound healing"/>
    <property type="evidence" value="ECO:0007669"/>
    <property type="project" value="TreeGrafter"/>
</dbReference>
<dbReference type="SMART" id="SM00150">
    <property type="entry name" value="SPEC"/>
    <property type="match status" value="5"/>
</dbReference>
<evidence type="ECO:0000256" key="5">
    <source>
        <dbReference type="ARBA" id="ARBA00022553"/>
    </source>
</evidence>
<dbReference type="SMART" id="SM00033">
    <property type="entry name" value="CH"/>
    <property type="match status" value="2"/>
</dbReference>
<dbReference type="SUPFAM" id="SSF46966">
    <property type="entry name" value="Spectrin repeat"/>
    <property type="match status" value="6"/>
</dbReference>
<evidence type="ECO:0000259" key="15">
    <source>
        <dbReference type="PROSITE" id="PS50002"/>
    </source>
</evidence>
<feature type="domain" description="SH3" evidence="15">
    <location>
        <begin position="1235"/>
        <end position="1292"/>
    </location>
</feature>
<organism evidence="17 18">
    <name type="scientific">Mesorhabditis belari</name>
    <dbReference type="NCBI Taxonomy" id="2138241"/>
    <lineage>
        <taxon>Eukaryota</taxon>
        <taxon>Metazoa</taxon>
        <taxon>Ecdysozoa</taxon>
        <taxon>Nematoda</taxon>
        <taxon>Chromadorea</taxon>
        <taxon>Rhabditida</taxon>
        <taxon>Rhabditina</taxon>
        <taxon>Rhabditomorpha</taxon>
        <taxon>Rhabditoidea</taxon>
        <taxon>Rhabditidae</taxon>
        <taxon>Mesorhabditinae</taxon>
        <taxon>Mesorhabditis</taxon>
    </lineage>
</organism>
<dbReference type="GO" id="GO:0031122">
    <property type="term" value="P:cytoplasmic microtubule organization"/>
    <property type="evidence" value="ECO:0007669"/>
    <property type="project" value="TreeGrafter"/>
</dbReference>
<feature type="region of interest" description="Disordered" evidence="13">
    <location>
        <begin position="379"/>
        <end position="448"/>
    </location>
</feature>
<dbReference type="Pfam" id="PF17902">
    <property type="entry name" value="SH3_10"/>
    <property type="match status" value="1"/>
</dbReference>
<comment type="subcellular location">
    <subcellularLocation>
        <location evidence="1">Cytoplasm</location>
    </subcellularLocation>
</comment>
<evidence type="ECO:0000256" key="9">
    <source>
        <dbReference type="PIRSR" id="PIRSR600246-1"/>
    </source>
</evidence>
<dbReference type="PROSITE" id="PS00020">
    <property type="entry name" value="ACTININ_2"/>
    <property type="match status" value="1"/>
</dbReference>
<keyword evidence="8" id="KW-0009">Actin-binding</keyword>
<feature type="coiled-coil region" evidence="12">
    <location>
        <begin position="2034"/>
        <end position="2086"/>
    </location>
</feature>
<evidence type="ECO:0000256" key="14">
    <source>
        <dbReference type="SAM" id="SignalP"/>
    </source>
</evidence>
<dbReference type="Gene3D" id="2.30.30.40">
    <property type="entry name" value="SH3 Domains"/>
    <property type="match status" value="1"/>
</dbReference>
<keyword evidence="12" id="KW-0175">Coiled coil</keyword>
<keyword evidence="4" id="KW-0963">Cytoplasm</keyword>
<dbReference type="WBParaSite" id="MBELARI_LOCUS483">
    <property type="protein sequence ID" value="MBELARI_LOCUS483"/>
    <property type="gene ID" value="MBELARI_LOCUS483"/>
</dbReference>
<evidence type="ECO:0000256" key="10">
    <source>
        <dbReference type="PIRSR" id="PIRSR600246-3"/>
    </source>
</evidence>
<dbReference type="GO" id="GO:0016787">
    <property type="term" value="F:hydrolase activity"/>
    <property type="evidence" value="ECO:0007669"/>
    <property type="project" value="InterPro"/>
</dbReference>
<proteinExistence type="inferred from homology"/>
<dbReference type="GO" id="GO:0005198">
    <property type="term" value="F:structural molecule activity"/>
    <property type="evidence" value="ECO:0007669"/>
    <property type="project" value="TreeGrafter"/>
</dbReference>
<dbReference type="SUPFAM" id="SSF56235">
    <property type="entry name" value="N-terminal nucleophile aminohydrolases (Ntn hydrolases)"/>
    <property type="match status" value="1"/>
</dbReference>
<dbReference type="GO" id="GO:0003779">
    <property type="term" value="F:actin binding"/>
    <property type="evidence" value="ECO:0007669"/>
    <property type="project" value="UniProtKB-KW"/>
</dbReference>
<dbReference type="InterPro" id="IPR001715">
    <property type="entry name" value="CH_dom"/>
</dbReference>
<feature type="domain" description="Calponin-homology (CH)" evidence="16">
    <location>
        <begin position="711"/>
        <end position="818"/>
    </location>
</feature>
<dbReference type="InterPro" id="IPR041615">
    <property type="entry name" value="Desmoplakin_SH3"/>
</dbReference>
<dbReference type="FunFam" id="1.10.418.10:FF:000048">
    <property type="entry name" value="Short stop, isoform B"/>
    <property type="match status" value="1"/>
</dbReference>
<feature type="signal peptide" evidence="14">
    <location>
        <begin position="1"/>
        <end position="15"/>
    </location>
</feature>
<feature type="domain" description="Calponin-homology (CH)" evidence="16">
    <location>
        <begin position="573"/>
        <end position="676"/>
    </location>
</feature>
<dbReference type="Pfam" id="PF01112">
    <property type="entry name" value="Asparaginase_2"/>
    <property type="match status" value="1"/>
</dbReference>
<evidence type="ECO:0000256" key="11">
    <source>
        <dbReference type="PROSITE-ProRule" id="PRU00192"/>
    </source>
</evidence>
<dbReference type="GO" id="GO:0005737">
    <property type="term" value="C:cytoplasm"/>
    <property type="evidence" value="ECO:0007669"/>
    <property type="project" value="UniProtKB-SubCell"/>
</dbReference>
<dbReference type="PANTHER" id="PTHR23169:SF23">
    <property type="entry name" value="SHORT STOP, ISOFORM H"/>
    <property type="match status" value="1"/>
</dbReference>
<evidence type="ECO:0000313" key="17">
    <source>
        <dbReference type="Proteomes" id="UP000887575"/>
    </source>
</evidence>
<dbReference type="PROSITE" id="PS00019">
    <property type="entry name" value="ACTININ_1"/>
    <property type="match status" value="1"/>
</dbReference>
<evidence type="ECO:0000256" key="7">
    <source>
        <dbReference type="ARBA" id="ARBA00022737"/>
    </source>
</evidence>
<feature type="compositionally biased region" description="Basic and acidic residues" evidence="13">
    <location>
        <begin position="388"/>
        <end position="408"/>
    </location>
</feature>
<keyword evidence="6" id="KW-0493">Microtubule</keyword>
<dbReference type="InterPro" id="IPR043197">
    <property type="entry name" value="Plakin"/>
</dbReference>
<dbReference type="InterPro" id="IPR036872">
    <property type="entry name" value="CH_dom_sf"/>
</dbReference>
<comment type="similarity">
    <text evidence="2">Belongs to the Ntn-hydrolase family.</text>
</comment>
<evidence type="ECO:0000256" key="2">
    <source>
        <dbReference type="ARBA" id="ARBA00010872"/>
    </source>
</evidence>
<dbReference type="InterPro" id="IPR001452">
    <property type="entry name" value="SH3_domain"/>
</dbReference>
<evidence type="ECO:0000313" key="18">
    <source>
        <dbReference type="WBParaSite" id="MBELARI_LOCUS483"/>
    </source>
</evidence>